<gene>
    <name evidence="1" type="ORF">A3F55_00130</name>
</gene>
<proteinExistence type="predicted"/>
<evidence type="ECO:0008006" key="3">
    <source>
        <dbReference type="Google" id="ProtNLM"/>
    </source>
</evidence>
<dbReference type="EMBL" id="MEWW01000008">
    <property type="protein sequence ID" value="OGC84877.1"/>
    <property type="molecule type" value="Genomic_DNA"/>
</dbReference>
<evidence type="ECO:0000313" key="2">
    <source>
        <dbReference type="Proteomes" id="UP000178091"/>
    </source>
</evidence>
<dbReference type="AlphaFoldDB" id="A0A1F4XT39"/>
<dbReference type="Proteomes" id="UP000178091">
    <property type="component" value="Unassembled WGS sequence"/>
</dbReference>
<name>A0A1F4XT39_9BACT</name>
<comment type="caution">
    <text evidence="1">The sequence shown here is derived from an EMBL/GenBank/DDBJ whole genome shotgun (WGS) entry which is preliminary data.</text>
</comment>
<protein>
    <recommendedName>
        <fullName evidence="3">DUF5680 domain-containing protein</fullName>
    </recommendedName>
</protein>
<organism evidence="1 2">
    <name type="scientific">Candidatus Adlerbacteria bacterium RIFCSPHIGHO2_12_FULL_53_18</name>
    <dbReference type="NCBI Taxonomy" id="1797242"/>
    <lineage>
        <taxon>Bacteria</taxon>
        <taxon>Candidatus Adleribacteriota</taxon>
    </lineage>
</organism>
<reference evidence="1 2" key="1">
    <citation type="journal article" date="2016" name="Nat. Commun.">
        <title>Thousands of microbial genomes shed light on interconnected biogeochemical processes in an aquifer system.</title>
        <authorList>
            <person name="Anantharaman K."/>
            <person name="Brown C.T."/>
            <person name="Hug L.A."/>
            <person name="Sharon I."/>
            <person name="Castelle C.J."/>
            <person name="Probst A.J."/>
            <person name="Thomas B.C."/>
            <person name="Singh A."/>
            <person name="Wilkins M.J."/>
            <person name="Karaoz U."/>
            <person name="Brodie E.L."/>
            <person name="Williams K.H."/>
            <person name="Hubbard S.S."/>
            <person name="Banfield J.F."/>
        </authorList>
    </citation>
    <scope>NUCLEOTIDE SEQUENCE [LARGE SCALE GENOMIC DNA]</scope>
</reference>
<accession>A0A1F4XT39</accession>
<sequence length="156" mass="18009">MAIDPELMQFFFATMSGPNSYAGGGKPVPIEGMPGWKGFDVERGPYRLVDRYADGVNGRFFGHTMMWNGQELKFYMTYFGIYPEEVNPLLRRVLFDTYQSGSFCGGRGWKLDGNTPFRYTNEWGEVNEYFSGEERIFRRDNDEKMGGVTYEGMFLL</sequence>
<evidence type="ECO:0000313" key="1">
    <source>
        <dbReference type="EMBL" id="OGC84877.1"/>
    </source>
</evidence>